<evidence type="ECO:0000313" key="1">
    <source>
        <dbReference type="EMBL" id="GAA1857061.1"/>
    </source>
</evidence>
<protein>
    <submittedName>
        <fullName evidence="1">Uncharacterized protein</fullName>
    </submittedName>
</protein>
<name>A0ABP4ZHW3_9MICO</name>
<keyword evidence="2" id="KW-1185">Reference proteome</keyword>
<proteinExistence type="predicted"/>
<sequence length="133" mass="14851">MSEKTYEFPGDYVLDVLDVTNELDVPRDGLAEPQLVLAYNPVTGKFVWVWEIPPHMSEVTPELLESLPAEAFTGLDDAVQDRIDQVSDPRYNTVAGIQLHRLGTRLPTARLAETGIRDLTLRLLEAGLNHAKI</sequence>
<accession>A0ABP4ZHW3</accession>
<gene>
    <name evidence="1" type="ORF">GCM10009751_12990</name>
</gene>
<dbReference type="RefSeq" id="WP_344100769.1">
    <property type="nucleotide sequence ID" value="NZ_BAAANL010000002.1"/>
</dbReference>
<evidence type="ECO:0000313" key="2">
    <source>
        <dbReference type="Proteomes" id="UP001501094"/>
    </source>
</evidence>
<organism evidence="1 2">
    <name type="scientific">Myceligenerans crystallogenes</name>
    <dbReference type="NCBI Taxonomy" id="316335"/>
    <lineage>
        <taxon>Bacteria</taxon>
        <taxon>Bacillati</taxon>
        <taxon>Actinomycetota</taxon>
        <taxon>Actinomycetes</taxon>
        <taxon>Micrococcales</taxon>
        <taxon>Promicromonosporaceae</taxon>
        <taxon>Myceligenerans</taxon>
    </lineage>
</organism>
<comment type="caution">
    <text evidence="1">The sequence shown here is derived from an EMBL/GenBank/DDBJ whole genome shotgun (WGS) entry which is preliminary data.</text>
</comment>
<reference evidence="2" key="1">
    <citation type="journal article" date="2019" name="Int. J. Syst. Evol. Microbiol.">
        <title>The Global Catalogue of Microorganisms (GCM) 10K type strain sequencing project: providing services to taxonomists for standard genome sequencing and annotation.</title>
        <authorList>
            <consortium name="The Broad Institute Genomics Platform"/>
            <consortium name="The Broad Institute Genome Sequencing Center for Infectious Disease"/>
            <person name="Wu L."/>
            <person name="Ma J."/>
        </authorList>
    </citation>
    <scope>NUCLEOTIDE SEQUENCE [LARGE SCALE GENOMIC DNA]</scope>
    <source>
        <strain evidence="2">JCM 14326</strain>
    </source>
</reference>
<dbReference type="EMBL" id="BAAANL010000002">
    <property type="protein sequence ID" value="GAA1857061.1"/>
    <property type="molecule type" value="Genomic_DNA"/>
</dbReference>
<dbReference type="Proteomes" id="UP001501094">
    <property type="component" value="Unassembled WGS sequence"/>
</dbReference>